<accession>A0A932VR21</accession>
<protein>
    <submittedName>
        <fullName evidence="4">Carbohydrate kinase family protein</fullName>
    </submittedName>
</protein>
<feature type="domain" description="Carbohydrate kinase PfkB" evidence="3">
    <location>
        <begin position="54"/>
        <end position="308"/>
    </location>
</feature>
<evidence type="ECO:0000259" key="3">
    <source>
        <dbReference type="Pfam" id="PF00294"/>
    </source>
</evidence>
<organism evidence="4 5">
    <name type="scientific">Candidatus Sungiibacteriota bacterium</name>
    <dbReference type="NCBI Taxonomy" id="2750080"/>
    <lineage>
        <taxon>Bacteria</taxon>
        <taxon>Candidatus Sungiibacteriota</taxon>
    </lineage>
</organism>
<dbReference type="InterPro" id="IPR029056">
    <property type="entry name" value="Ribokinase-like"/>
</dbReference>
<keyword evidence="1" id="KW-0808">Transferase</keyword>
<gene>
    <name evidence="4" type="ORF">HY221_00675</name>
</gene>
<dbReference type="AlphaFoldDB" id="A0A932VR21"/>
<comment type="caution">
    <text evidence="4">The sequence shown here is derived from an EMBL/GenBank/DDBJ whole genome shotgun (WGS) entry which is preliminary data.</text>
</comment>
<sequence length="330" mass="36419">MNRAYDFIAIGDTVTDAFIRLKEAEVHCDINKERCMICMRFADKIPYESVTVVPAVGNSANAAVSAARLGLSGALVANIGDDYFGKECLAALEGERVGTEFIKVNAGYKTNYHYVLWYDADRTILVKHEEYPYALPDIGEPRWVYLSSVGENGLALHAQIEIYLVAHPNIKLAFQPGTYQMKFGRKKLAGVYRRTEAFFCNKEEAQRILETKEEDVKTLMGMMADLGPKIVAITDGPNGAYAFDGATAWFMPLYPDPKPPLQRTGAGDAFSSTFTVALALGRSVSEALTWGPINSMSVVQGIGAREGLLTMPQLQDYLKNAPSFYKPRVI</sequence>
<dbReference type="Proteomes" id="UP000753196">
    <property type="component" value="Unassembled WGS sequence"/>
</dbReference>
<dbReference type="Gene3D" id="3.40.1190.20">
    <property type="match status" value="1"/>
</dbReference>
<dbReference type="GO" id="GO:0016301">
    <property type="term" value="F:kinase activity"/>
    <property type="evidence" value="ECO:0007669"/>
    <property type="project" value="UniProtKB-KW"/>
</dbReference>
<dbReference type="InterPro" id="IPR011611">
    <property type="entry name" value="PfkB_dom"/>
</dbReference>
<reference evidence="4" key="1">
    <citation type="submission" date="2020-07" db="EMBL/GenBank/DDBJ databases">
        <title>Huge and variable diversity of episymbiotic CPR bacteria and DPANN archaea in groundwater ecosystems.</title>
        <authorList>
            <person name="He C.Y."/>
            <person name="Keren R."/>
            <person name="Whittaker M."/>
            <person name="Farag I.F."/>
            <person name="Doudna J."/>
            <person name="Cate J.H.D."/>
            <person name="Banfield J.F."/>
        </authorList>
    </citation>
    <scope>NUCLEOTIDE SEQUENCE</scope>
    <source>
        <strain evidence="4">NC_groundwater_973_Pr1_S-0.2um_54_13</strain>
    </source>
</reference>
<keyword evidence="2 4" id="KW-0418">Kinase</keyword>
<dbReference type="PANTHER" id="PTHR10584">
    <property type="entry name" value="SUGAR KINASE"/>
    <property type="match status" value="1"/>
</dbReference>
<dbReference type="Pfam" id="PF00294">
    <property type="entry name" value="PfkB"/>
    <property type="match status" value="1"/>
</dbReference>
<dbReference type="EMBL" id="JACQCR010000013">
    <property type="protein sequence ID" value="MBI3630838.1"/>
    <property type="molecule type" value="Genomic_DNA"/>
</dbReference>
<name>A0A932VR21_9BACT</name>
<evidence type="ECO:0000313" key="5">
    <source>
        <dbReference type="Proteomes" id="UP000753196"/>
    </source>
</evidence>
<evidence type="ECO:0000313" key="4">
    <source>
        <dbReference type="EMBL" id="MBI3630838.1"/>
    </source>
</evidence>
<dbReference type="PANTHER" id="PTHR10584:SF166">
    <property type="entry name" value="RIBOKINASE"/>
    <property type="match status" value="1"/>
</dbReference>
<evidence type="ECO:0000256" key="2">
    <source>
        <dbReference type="ARBA" id="ARBA00022777"/>
    </source>
</evidence>
<evidence type="ECO:0000256" key="1">
    <source>
        <dbReference type="ARBA" id="ARBA00022679"/>
    </source>
</evidence>
<proteinExistence type="predicted"/>
<dbReference type="SUPFAM" id="SSF53613">
    <property type="entry name" value="Ribokinase-like"/>
    <property type="match status" value="1"/>
</dbReference>